<proteinExistence type="predicted"/>
<dbReference type="AlphaFoldDB" id="A0ABC8M2R8"/>
<feature type="compositionally biased region" description="Basic residues" evidence="1">
    <location>
        <begin position="148"/>
        <end position="157"/>
    </location>
</feature>
<feature type="compositionally biased region" description="Polar residues" evidence="1">
    <location>
        <begin position="108"/>
        <end position="118"/>
    </location>
</feature>
<sequence>MGDGVNSVERKKLASTIISPALRRPSMDDNVTIRSRSAAKSLTFSPQKDQFMDQHEPVVDALSDMEIQEDDLFDDELQELEDAANPSTAVGIIKRKHDPTVSKRGSRSRINTTVGIQTKKSEFLRRGSPKLRSTTAPSMAQPRDNEKARHRHRRSNE</sequence>
<dbReference type="EMBL" id="CAKOAT010861820">
    <property type="protein sequence ID" value="CAH8389887.1"/>
    <property type="molecule type" value="Genomic_DNA"/>
</dbReference>
<keyword evidence="3" id="KW-1185">Reference proteome</keyword>
<dbReference type="Proteomes" id="UP001642260">
    <property type="component" value="Unassembled WGS sequence"/>
</dbReference>
<reference evidence="2 3" key="1">
    <citation type="submission" date="2022-03" db="EMBL/GenBank/DDBJ databases">
        <authorList>
            <person name="Macdonald S."/>
            <person name="Ahmed S."/>
            <person name="Newling K."/>
        </authorList>
    </citation>
    <scope>NUCLEOTIDE SEQUENCE [LARGE SCALE GENOMIC DNA]</scope>
</reference>
<evidence type="ECO:0000313" key="2">
    <source>
        <dbReference type="EMBL" id="CAH8389887.1"/>
    </source>
</evidence>
<feature type="region of interest" description="Disordered" evidence="1">
    <location>
        <begin position="83"/>
        <end position="157"/>
    </location>
</feature>
<evidence type="ECO:0000256" key="1">
    <source>
        <dbReference type="SAM" id="MobiDB-lite"/>
    </source>
</evidence>
<organism evidence="2 3">
    <name type="scientific">Eruca vesicaria subsp. sativa</name>
    <name type="common">Garden rocket</name>
    <name type="synonym">Eruca sativa</name>
    <dbReference type="NCBI Taxonomy" id="29727"/>
    <lineage>
        <taxon>Eukaryota</taxon>
        <taxon>Viridiplantae</taxon>
        <taxon>Streptophyta</taxon>
        <taxon>Embryophyta</taxon>
        <taxon>Tracheophyta</taxon>
        <taxon>Spermatophyta</taxon>
        <taxon>Magnoliopsida</taxon>
        <taxon>eudicotyledons</taxon>
        <taxon>Gunneridae</taxon>
        <taxon>Pentapetalae</taxon>
        <taxon>rosids</taxon>
        <taxon>malvids</taxon>
        <taxon>Brassicales</taxon>
        <taxon>Brassicaceae</taxon>
        <taxon>Brassiceae</taxon>
        <taxon>Eruca</taxon>
    </lineage>
</organism>
<evidence type="ECO:0000313" key="3">
    <source>
        <dbReference type="Proteomes" id="UP001642260"/>
    </source>
</evidence>
<comment type="caution">
    <text evidence="2">The sequence shown here is derived from an EMBL/GenBank/DDBJ whole genome shotgun (WGS) entry which is preliminary data.</text>
</comment>
<gene>
    <name evidence="2" type="ORF">ERUC_LOCUS42370</name>
</gene>
<accession>A0ABC8M2R8</accession>
<name>A0ABC8M2R8_ERUVS</name>
<protein>
    <submittedName>
        <fullName evidence="2">Uncharacterized protein</fullName>
    </submittedName>
</protein>